<name>A0ACB7XC83_9ERIC</name>
<organism evidence="1 2">
    <name type="scientific">Vaccinium darrowii</name>
    <dbReference type="NCBI Taxonomy" id="229202"/>
    <lineage>
        <taxon>Eukaryota</taxon>
        <taxon>Viridiplantae</taxon>
        <taxon>Streptophyta</taxon>
        <taxon>Embryophyta</taxon>
        <taxon>Tracheophyta</taxon>
        <taxon>Spermatophyta</taxon>
        <taxon>Magnoliopsida</taxon>
        <taxon>eudicotyledons</taxon>
        <taxon>Gunneridae</taxon>
        <taxon>Pentapetalae</taxon>
        <taxon>asterids</taxon>
        <taxon>Ericales</taxon>
        <taxon>Ericaceae</taxon>
        <taxon>Vaccinioideae</taxon>
        <taxon>Vaccinieae</taxon>
        <taxon>Vaccinium</taxon>
    </lineage>
</organism>
<evidence type="ECO:0000313" key="1">
    <source>
        <dbReference type="EMBL" id="KAH7838239.1"/>
    </source>
</evidence>
<keyword evidence="2" id="KW-1185">Reference proteome</keyword>
<reference evidence="1 2" key="1">
    <citation type="journal article" date="2021" name="Hortic Res">
        <title>High-quality reference genome and annotation aids understanding of berry development for evergreen blueberry (Vaccinium darrowii).</title>
        <authorList>
            <person name="Yu J."/>
            <person name="Hulse-Kemp A.M."/>
            <person name="Babiker E."/>
            <person name="Staton M."/>
        </authorList>
    </citation>
    <scope>NUCLEOTIDE SEQUENCE [LARGE SCALE GENOMIC DNA]</scope>
    <source>
        <strain evidence="2">cv. NJ 8807/NJ 8810</strain>
        <tissue evidence="1">Young leaf</tissue>
    </source>
</reference>
<protein>
    <submittedName>
        <fullName evidence="1">Uncharacterized protein</fullName>
    </submittedName>
</protein>
<accession>A0ACB7XC83</accession>
<gene>
    <name evidence="1" type="ORF">Vadar_023890</name>
</gene>
<dbReference type="Proteomes" id="UP000828048">
    <property type="component" value="Chromosome 6"/>
</dbReference>
<evidence type="ECO:0000313" key="2">
    <source>
        <dbReference type="Proteomes" id="UP000828048"/>
    </source>
</evidence>
<dbReference type="EMBL" id="CM037156">
    <property type="protein sequence ID" value="KAH7838239.1"/>
    <property type="molecule type" value="Genomic_DNA"/>
</dbReference>
<sequence>MLNVVINRVCSLLWCLFVYGAPVVREKESVWENLRSLSIGIHGAWLVLGDFNDIIAESKKSGGSSPSVRRMMDFNDVLENCGLMDLEFKGSSFTRRNWQNGEVISERLDRVVATVEWRELFCFAVVFNEVMVGSDHSPIVLDTNPKLGKPRKVFRFESFWTTEEECGETIKEEWSRAIGGGGGGSAMSSLERLLQRSRSRLQEWRKLKFGSFKLEAESVLSRLTEIQGDPNPG</sequence>
<comment type="caution">
    <text evidence="1">The sequence shown here is derived from an EMBL/GenBank/DDBJ whole genome shotgun (WGS) entry which is preliminary data.</text>
</comment>
<proteinExistence type="predicted"/>